<comment type="caution">
    <text evidence="1">The sequence shown here is derived from an EMBL/GenBank/DDBJ whole genome shotgun (WGS) entry which is preliminary data.</text>
</comment>
<proteinExistence type="predicted"/>
<accession>A0A081PWS8</accession>
<evidence type="ECO:0000313" key="1">
    <source>
        <dbReference type="EMBL" id="KEQ35151.1"/>
    </source>
</evidence>
<organism evidence="1 2">
    <name type="scientific">Streptococcus mitis</name>
    <dbReference type="NCBI Taxonomy" id="28037"/>
    <lineage>
        <taxon>Bacteria</taxon>
        <taxon>Bacillati</taxon>
        <taxon>Bacillota</taxon>
        <taxon>Bacilli</taxon>
        <taxon>Lactobacillales</taxon>
        <taxon>Streptococcaceae</taxon>
        <taxon>Streptococcus</taxon>
        <taxon>Streptococcus mitis group</taxon>
    </lineage>
</organism>
<dbReference type="EMBL" id="JPFU01000013">
    <property type="protein sequence ID" value="KEQ35151.1"/>
    <property type="molecule type" value="Genomic_DNA"/>
</dbReference>
<dbReference type="Proteomes" id="UP000028090">
    <property type="component" value="Unassembled WGS sequence"/>
</dbReference>
<dbReference type="PATRIC" id="fig|28037.95.peg.1709"/>
<evidence type="ECO:0000313" key="2">
    <source>
        <dbReference type="Proteomes" id="UP000028090"/>
    </source>
</evidence>
<reference evidence="1 2" key="1">
    <citation type="submission" date="2014-05" db="EMBL/GenBank/DDBJ databases">
        <authorList>
            <person name="Daugherty S.C."/>
            <person name="Tallon L.J."/>
            <person name="Sadzewicz L."/>
            <person name="Kilian M."/>
            <person name="Tettelin H."/>
        </authorList>
    </citation>
    <scope>NUCLEOTIDE SEQUENCE [LARGE SCALE GENOMIC DNA]</scope>
    <source>
        <strain evidence="1 2">SK629</strain>
    </source>
</reference>
<protein>
    <submittedName>
        <fullName evidence="1">Uncharacterized protein</fullName>
    </submittedName>
</protein>
<dbReference type="RefSeq" id="WP_172931785.1">
    <property type="nucleotide sequence ID" value="NZ_PKIE01000003.1"/>
</dbReference>
<gene>
    <name evidence="1" type="ORF">SK629_1781</name>
</gene>
<name>A0A081PWS8_STRMT</name>
<dbReference type="AlphaFoldDB" id="A0A081PWS8"/>
<sequence>MTRQAQQSRDLVLKEIMKSQNMTRTRAHLILKELEEFGLFQFSDTGQFLLKVGV</sequence>